<feature type="compositionally biased region" description="Low complexity" evidence="1">
    <location>
        <begin position="96"/>
        <end position="108"/>
    </location>
</feature>
<feature type="domain" description="Muniscin C-terminal" evidence="2">
    <location>
        <begin position="143"/>
        <end position="420"/>
    </location>
</feature>
<proteinExistence type="predicted"/>
<dbReference type="EMBL" id="JAQQPM010000004">
    <property type="protein sequence ID" value="KAK2070544.1"/>
    <property type="molecule type" value="Genomic_DNA"/>
</dbReference>
<evidence type="ECO:0000256" key="1">
    <source>
        <dbReference type="SAM" id="MobiDB-lite"/>
    </source>
</evidence>
<feature type="compositionally biased region" description="Polar residues" evidence="1">
    <location>
        <begin position="109"/>
        <end position="119"/>
    </location>
</feature>
<feature type="region of interest" description="Disordered" evidence="1">
    <location>
        <begin position="376"/>
        <end position="400"/>
    </location>
</feature>
<dbReference type="Proteomes" id="UP001217918">
    <property type="component" value="Unassembled WGS sequence"/>
</dbReference>
<accession>A0AAD9MB17</accession>
<dbReference type="InterPro" id="IPR018808">
    <property type="entry name" value="Muniscin_C"/>
</dbReference>
<dbReference type="Pfam" id="PF10291">
    <property type="entry name" value="muHD"/>
    <property type="match status" value="1"/>
</dbReference>
<gene>
    <name evidence="3" type="ORF">P8C59_005029</name>
</gene>
<dbReference type="AlphaFoldDB" id="A0AAD9MB17"/>
<name>A0AAD9MB17_9PEZI</name>
<feature type="compositionally biased region" description="Basic and acidic residues" evidence="1">
    <location>
        <begin position="376"/>
        <end position="386"/>
    </location>
</feature>
<keyword evidence="4" id="KW-1185">Reference proteome</keyword>
<protein>
    <recommendedName>
        <fullName evidence="2">Muniscin C-terminal domain-containing protein</fullName>
    </recommendedName>
</protein>
<sequence length="421" mass="45285">MKDDEHEEHDQPFKLNIQKEPIAEEDQDAKQAALSNVANTLTQMGMPSRKSGTVRGRRDVRNTVYMPNVPVPEMPPSVLPPSPSVPASLAGSKSTAATTLASEASHASDTQSIRSGTSLGASSIAGMTRLKHPEMHGPEGYGPGLHASVIETVSASLQGGEIKSARIHGEIAFAYNPEPDSFLPEHETVRLNNLSSLATIGPNRLFVSNVATAPDQFSLDVSHLAVTAPAFTYRVHADDDATSFASHCPVLMSVAWKPQGDKLGLVLLFNVNPASCLPRPVKLANVIVIATYEGARASGVQSKPSGTHLKDRHTVYWRLGEVNLSETPSKIICRIIGEQNAEPQPGRVELRWEYHPTSSFAEGDLLGSRISVSRLAESKGKGKEKEVDEDDPFADASSAEGKSWVDVPLTTRLMSGKYEAK</sequence>
<feature type="region of interest" description="Disordered" evidence="1">
    <location>
        <begin position="1"/>
        <end position="30"/>
    </location>
</feature>
<comment type="caution">
    <text evidence="3">The sequence shown here is derived from an EMBL/GenBank/DDBJ whole genome shotgun (WGS) entry which is preliminary data.</text>
</comment>
<organism evidence="3 4">
    <name type="scientific">Phyllachora maydis</name>
    <dbReference type="NCBI Taxonomy" id="1825666"/>
    <lineage>
        <taxon>Eukaryota</taxon>
        <taxon>Fungi</taxon>
        <taxon>Dikarya</taxon>
        <taxon>Ascomycota</taxon>
        <taxon>Pezizomycotina</taxon>
        <taxon>Sordariomycetes</taxon>
        <taxon>Sordariomycetidae</taxon>
        <taxon>Phyllachorales</taxon>
        <taxon>Phyllachoraceae</taxon>
        <taxon>Phyllachora</taxon>
    </lineage>
</organism>
<feature type="region of interest" description="Disordered" evidence="1">
    <location>
        <begin position="96"/>
        <end position="119"/>
    </location>
</feature>
<reference evidence="3" key="1">
    <citation type="journal article" date="2023" name="Mol. Plant Microbe Interact.">
        <title>Elucidating the Obligate Nature and Biological Capacity of an Invasive Fungal Corn Pathogen.</title>
        <authorList>
            <person name="MacCready J.S."/>
            <person name="Roggenkamp E.M."/>
            <person name="Gdanetz K."/>
            <person name="Chilvers M.I."/>
        </authorList>
    </citation>
    <scope>NUCLEOTIDE SEQUENCE</scope>
    <source>
        <strain evidence="3">PM02</strain>
    </source>
</reference>
<evidence type="ECO:0000259" key="2">
    <source>
        <dbReference type="Pfam" id="PF10291"/>
    </source>
</evidence>
<evidence type="ECO:0000313" key="4">
    <source>
        <dbReference type="Proteomes" id="UP001217918"/>
    </source>
</evidence>
<evidence type="ECO:0000313" key="3">
    <source>
        <dbReference type="EMBL" id="KAK2070544.1"/>
    </source>
</evidence>
<feature type="compositionally biased region" description="Basic and acidic residues" evidence="1">
    <location>
        <begin position="1"/>
        <end position="12"/>
    </location>
</feature>